<comment type="subunit">
    <text evidence="6 12">Homodimer.</text>
</comment>
<keyword evidence="8 12" id="KW-0963">Cytoplasm</keyword>
<dbReference type="GO" id="GO:0006168">
    <property type="term" value="P:adenine salvage"/>
    <property type="evidence" value="ECO:0007669"/>
    <property type="project" value="InterPro"/>
</dbReference>
<sequence>MALNLEDYIASIRDFPTKGILFRDVTPLVQDGQAFHEAIDRLADFARSVHTDVVVGPESRGFIFGAPVAYALGIGFVPVRKPGKLPRETVSVKYDLEYGSNELFMHKDSIKKGQRVLIVDDLLATGGTAVATARMIEQLGGVVAGVAFVINLTGIKQDEALKKYDVFRLMDLSDQ</sequence>
<name>A0AB35U7H5_9FIRM</name>
<dbReference type="NCBIfam" id="NF002634">
    <property type="entry name" value="PRK02304.1-3"/>
    <property type="match status" value="1"/>
</dbReference>
<dbReference type="NCBIfam" id="TIGR01090">
    <property type="entry name" value="apt"/>
    <property type="match status" value="1"/>
</dbReference>
<protein>
    <recommendedName>
        <fullName evidence="7 12">Adenine phosphoribosyltransferase</fullName>
        <shortName evidence="12">APRT</shortName>
        <ecNumber evidence="7 12">2.4.2.7</ecNumber>
    </recommendedName>
</protein>
<evidence type="ECO:0000256" key="5">
    <source>
        <dbReference type="ARBA" id="ARBA00008391"/>
    </source>
</evidence>
<evidence type="ECO:0000313" key="14">
    <source>
        <dbReference type="EMBL" id="MDX8419144.1"/>
    </source>
</evidence>
<feature type="domain" description="Phosphoribosyltransferase" evidence="13">
    <location>
        <begin position="30"/>
        <end position="153"/>
    </location>
</feature>
<gene>
    <name evidence="12" type="primary">apt</name>
    <name evidence="14" type="ORF">MOZ60_03440</name>
</gene>
<dbReference type="GO" id="GO:0006166">
    <property type="term" value="P:purine ribonucleoside salvage"/>
    <property type="evidence" value="ECO:0007669"/>
    <property type="project" value="UniProtKB-UniRule"/>
</dbReference>
<dbReference type="NCBIfam" id="NF002633">
    <property type="entry name" value="PRK02304.1-2"/>
    <property type="match status" value="1"/>
</dbReference>
<dbReference type="GO" id="GO:0016208">
    <property type="term" value="F:AMP binding"/>
    <property type="evidence" value="ECO:0007669"/>
    <property type="project" value="TreeGrafter"/>
</dbReference>
<dbReference type="InterPro" id="IPR005764">
    <property type="entry name" value="Ade_phspho_trans"/>
</dbReference>
<evidence type="ECO:0000256" key="11">
    <source>
        <dbReference type="ARBA" id="ARBA00022726"/>
    </source>
</evidence>
<accession>A0AB35U7H5</accession>
<organism evidence="14 15">
    <name type="scientific">Grylomicrobium aquisgranensis</name>
    <dbReference type="NCBI Taxonomy" id="2926318"/>
    <lineage>
        <taxon>Bacteria</taxon>
        <taxon>Bacillati</taxon>
        <taxon>Bacillota</taxon>
        <taxon>Erysipelotrichia</taxon>
        <taxon>Erysipelotrichales</taxon>
        <taxon>Erysipelotrichaceae</taxon>
        <taxon>Grylomicrobium</taxon>
    </lineage>
</organism>
<comment type="caution">
    <text evidence="14">The sequence shown here is derived from an EMBL/GenBank/DDBJ whole genome shotgun (WGS) entry which is preliminary data.</text>
</comment>
<dbReference type="GO" id="GO:0005737">
    <property type="term" value="C:cytoplasm"/>
    <property type="evidence" value="ECO:0007669"/>
    <property type="project" value="UniProtKB-SubCell"/>
</dbReference>
<evidence type="ECO:0000256" key="4">
    <source>
        <dbReference type="ARBA" id="ARBA00004659"/>
    </source>
</evidence>
<evidence type="ECO:0000256" key="8">
    <source>
        <dbReference type="ARBA" id="ARBA00022490"/>
    </source>
</evidence>
<dbReference type="NCBIfam" id="NF002636">
    <property type="entry name" value="PRK02304.1-5"/>
    <property type="match status" value="1"/>
</dbReference>
<dbReference type="Gene3D" id="3.40.50.2020">
    <property type="match status" value="1"/>
</dbReference>
<keyword evidence="15" id="KW-1185">Reference proteome</keyword>
<reference evidence="14 15" key="1">
    <citation type="submission" date="2022-03" db="EMBL/GenBank/DDBJ databases">
        <title>Novel taxa within the pig intestine.</title>
        <authorList>
            <person name="Wylensek D."/>
            <person name="Bishof K."/>
            <person name="Afrizal A."/>
            <person name="Clavel T."/>
        </authorList>
    </citation>
    <scope>NUCLEOTIDE SEQUENCE [LARGE SCALE GENOMIC DNA]</scope>
    <source>
        <strain evidence="14 15">CLA-KB-P133</strain>
    </source>
</reference>
<dbReference type="InterPro" id="IPR050054">
    <property type="entry name" value="UPRTase/APRTase"/>
</dbReference>
<dbReference type="GO" id="GO:0044209">
    <property type="term" value="P:AMP salvage"/>
    <property type="evidence" value="ECO:0007669"/>
    <property type="project" value="UniProtKB-UniRule"/>
</dbReference>
<evidence type="ECO:0000259" key="13">
    <source>
        <dbReference type="Pfam" id="PF00156"/>
    </source>
</evidence>
<dbReference type="CDD" id="cd06223">
    <property type="entry name" value="PRTases_typeI"/>
    <property type="match status" value="1"/>
</dbReference>
<dbReference type="EMBL" id="JALBUR010000005">
    <property type="protein sequence ID" value="MDX8419144.1"/>
    <property type="molecule type" value="Genomic_DNA"/>
</dbReference>
<dbReference type="PANTHER" id="PTHR32315:SF3">
    <property type="entry name" value="ADENINE PHOSPHORIBOSYLTRANSFERASE"/>
    <property type="match status" value="1"/>
</dbReference>
<dbReference type="InterPro" id="IPR029057">
    <property type="entry name" value="PRTase-like"/>
</dbReference>
<dbReference type="EC" id="2.4.2.7" evidence="7 12"/>
<comment type="similarity">
    <text evidence="5 12">Belongs to the purine/pyrimidine phosphoribosyltransferase family.</text>
</comment>
<dbReference type="AlphaFoldDB" id="A0AB35U7H5"/>
<evidence type="ECO:0000256" key="1">
    <source>
        <dbReference type="ARBA" id="ARBA00000868"/>
    </source>
</evidence>
<evidence type="ECO:0000256" key="10">
    <source>
        <dbReference type="ARBA" id="ARBA00022679"/>
    </source>
</evidence>
<comment type="subcellular location">
    <subcellularLocation>
        <location evidence="3 12">Cytoplasm</location>
    </subcellularLocation>
</comment>
<dbReference type="GO" id="GO:0003999">
    <property type="term" value="F:adenine phosphoribosyltransferase activity"/>
    <property type="evidence" value="ECO:0007669"/>
    <property type="project" value="UniProtKB-UniRule"/>
</dbReference>
<dbReference type="RefSeq" id="WP_370595653.1">
    <property type="nucleotide sequence ID" value="NZ_JALBUR010000005.1"/>
</dbReference>
<keyword evidence="9 12" id="KW-0328">Glycosyltransferase</keyword>
<evidence type="ECO:0000256" key="6">
    <source>
        <dbReference type="ARBA" id="ARBA00011738"/>
    </source>
</evidence>
<evidence type="ECO:0000256" key="3">
    <source>
        <dbReference type="ARBA" id="ARBA00004496"/>
    </source>
</evidence>
<dbReference type="Proteomes" id="UP001286174">
    <property type="component" value="Unassembled WGS sequence"/>
</dbReference>
<keyword evidence="11 12" id="KW-0660">Purine salvage</keyword>
<dbReference type="HAMAP" id="MF_00004">
    <property type="entry name" value="Aden_phosphoribosyltr"/>
    <property type="match status" value="1"/>
</dbReference>
<evidence type="ECO:0000256" key="2">
    <source>
        <dbReference type="ARBA" id="ARBA00003968"/>
    </source>
</evidence>
<evidence type="ECO:0000256" key="9">
    <source>
        <dbReference type="ARBA" id="ARBA00022676"/>
    </source>
</evidence>
<evidence type="ECO:0000256" key="7">
    <source>
        <dbReference type="ARBA" id="ARBA00011893"/>
    </source>
</evidence>
<dbReference type="PANTHER" id="PTHR32315">
    <property type="entry name" value="ADENINE PHOSPHORIBOSYLTRANSFERASE"/>
    <property type="match status" value="1"/>
</dbReference>
<dbReference type="Pfam" id="PF00156">
    <property type="entry name" value="Pribosyltran"/>
    <property type="match status" value="1"/>
</dbReference>
<comment type="function">
    <text evidence="2 12">Catalyzes a salvage reaction resulting in the formation of AMP, that is energically less costly than de novo synthesis.</text>
</comment>
<evidence type="ECO:0000256" key="12">
    <source>
        <dbReference type="HAMAP-Rule" id="MF_00004"/>
    </source>
</evidence>
<dbReference type="SUPFAM" id="SSF53271">
    <property type="entry name" value="PRTase-like"/>
    <property type="match status" value="1"/>
</dbReference>
<comment type="pathway">
    <text evidence="4 12">Purine metabolism; AMP biosynthesis via salvage pathway; AMP from adenine: step 1/1.</text>
</comment>
<evidence type="ECO:0000313" key="15">
    <source>
        <dbReference type="Proteomes" id="UP001286174"/>
    </source>
</evidence>
<dbReference type="InterPro" id="IPR000836">
    <property type="entry name" value="PRTase_dom"/>
</dbReference>
<dbReference type="GO" id="GO:0002055">
    <property type="term" value="F:adenine binding"/>
    <property type="evidence" value="ECO:0007669"/>
    <property type="project" value="TreeGrafter"/>
</dbReference>
<dbReference type="FunFam" id="3.40.50.2020:FF:000004">
    <property type="entry name" value="Adenine phosphoribosyltransferase"/>
    <property type="match status" value="1"/>
</dbReference>
<keyword evidence="10 12" id="KW-0808">Transferase</keyword>
<proteinExistence type="inferred from homology"/>
<comment type="catalytic activity">
    <reaction evidence="1 12">
        <text>AMP + diphosphate = 5-phospho-alpha-D-ribose 1-diphosphate + adenine</text>
        <dbReference type="Rhea" id="RHEA:16609"/>
        <dbReference type="ChEBI" id="CHEBI:16708"/>
        <dbReference type="ChEBI" id="CHEBI:33019"/>
        <dbReference type="ChEBI" id="CHEBI:58017"/>
        <dbReference type="ChEBI" id="CHEBI:456215"/>
        <dbReference type="EC" id="2.4.2.7"/>
    </reaction>
</comment>